<organism evidence="1 2">
    <name type="scientific">Cymbomonas tetramitiformis</name>
    <dbReference type="NCBI Taxonomy" id="36881"/>
    <lineage>
        <taxon>Eukaryota</taxon>
        <taxon>Viridiplantae</taxon>
        <taxon>Chlorophyta</taxon>
        <taxon>Pyramimonadophyceae</taxon>
        <taxon>Pyramimonadales</taxon>
        <taxon>Pyramimonadaceae</taxon>
        <taxon>Cymbomonas</taxon>
    </lineage>
</organism>
<keyword evidence="2" id="KW-1185">Reference proteome</keyword>
<protein>
    <submittedName>
        <fullName evidence="1">Uncharacterized protein</fullName>
    </submittedName>
</protein>
<gene>
    <name evidence="1" type="ORF">CYMTET_8944</name>
</gene>
<proteinExistence type="predicted"/>
<dbReference type="EMBL" id="LGRX02002854">
    <property type="protein sequence ID" value="KAK3283354.1"/>
    <property type="molecule type" value="Genomic_DNA"/>
</dbReference>
<name>A0AAE0LG01_9CHLO</name>
<evidence type="ECO:0000313" key="2">
    <source>
        <dbReference type="Proteomes" id="UP001190700"/>
    </source>
</evidence>
<reference evidence="1 2" key="1">
    <citation type="journal article" date="2015" name="Genome Biol. Evol.">
        <title>Comparative Genomics of a Bacterivorous Green Alga Reveals Evolutionary Causalities and Consequences of Phago-Mixotrophic Mode of Nutrition.</title>
        <authorList>
            <person name="Burns J.A."/>
            <person name="Paasch A."/>
            <person name="Narechania A."/>
            <person name="Kim E."/>
        </authorList>
    </citation>
    <scope>NUCLEOTIDE SEQUENCE [LARGE SCALE GENOMIC DNA]</scope>
    <source>
        <strain evidence="1 2">PLY_AMNH</strain>
    </source>
</reference>
<sequence>MQQSPRLPRKHIKKIWLRARAPSARSALFRSATTLRCKLCVERTSSARARWCKYTAGSGWFTSNASLARRCHCQRDHQVEVGHGP</sequence>
<dbReference type="AlphaFoldDB" id="A0AAE0LG01"/>
<dbReference type="Proteomes" id="UP001190700">
    <property type="component" value="Unassembled WGS sequence"/>
</dbReference>
<accession>A0AAE0LG01</accession>
<evidence type="ECO:0000313" key="1">
    <source>
        <dbReference type="EMBL" id="KAK3283354.1"/>
    </source>
</evidence>
<comment type="caution">
    <text evidence="1">The sequence shown here is derived from an EMBL/GenBank/DDBJ whole genome shotgun (WGS) entry which is preliminary data.</text>
</comment>